<accession>A0A0U1L2U6</accession>
<dbReference type="AlphaFoldDB" id="A0A0U1L2U6"/>
<keyword evidence="4 5" id="KW-0472">Membrane</keyword>
<comment type="subcellular location">
    <subcellularLocation>
        <location evidence="1">Membrane</location>
        <topology evidence="1">Multi-pass membrane protein</topology>
    </subcellularLocation>
</comment>
<keyword evidence="3 5" id="KW-1133">Transmembrane helix</keyword>
<sequence>MLAAAAHCGCFFGGLGFGLLPLVIWLCKSKDIFVAHHAKQAAVFQLALVPVILLLVLALSPLIETETAAWIIVIGAGLLWMGCAILATVRALSREYYVYPVLVPFGVKKPK</sequence>
<keyword evidence="2 5" id="KW-0812">Transmembrane</keyword>
<dbReference type="Proteomes" id="UP000049855">
    <property type="component" value="Unassembled WGS sequence"/>
</dbReference>
<evidence type="ECO:0008006" key="8">
    <source>
        <dbReference type="Google" id="ProtNLM"/>
    </source>
</evidence>
<gene>
    <name evidence="6" type="ORF">SpAn4DRAFT_2476</name>
</gene>
<protein>
    <recommendedName>
        <fullName evidence="8">DUF4870 domain-containing protein</fullName>
    </recommendedName>
</protein>
<name>A0A0U1L2U6_9FIRM</name>
<evidence type="ECO:0000313" key="7">
    <source>
        <dbReference type="Proteomes" id="UP000049855"/>
    </source>
</evidence>
<feature type="transmembrane region" description="Helical" evidence="5">
    <location>
        <begin position="69"/>
        <end position="89"/>
    </location>
</feature>
<proteinExistence type="predicted"/>
<keyword evidence="7" id="KW-1185">Reference proteome</keyword>
<evidence type="ECO:0000256" key="1">
    <source>
        <dbReference type="ARBA" id="ARBA00004141"/>
    </source>
</evidence>
<feature type="transmembrane region" description="Helical" evidence="5">
    <location>
        <begin position="43"/>
        <end position="63"/>
    </location>
</feature>
<feature type="transmembrane region" description="Helical" evidence="5">
    <location>
        <begin position="6"/>
        <end position="27"/>
    </location>
</feature>
<evidence type="ECO:0000256" key="5">
    <source>
        <dbReference type="SAM" id="Phobius"/>
    </source>
</evidence>
<evidence type="ECO:0000256" key="2">
    <source>
        <dbReference type="ARBA" id="ARBA00022692"/>
    </source>
</evidence>
<dbReference type="InterPro" id="IPR019109">
    <property type="entry name" value="MamF_MmsF"/>
</dbReference>
<organism evidence="6 7">
    <name type="scientific">Sporomusa ovata</name>
    <dbReference type="NCBI Taxonomy" id="2378"/>
    <lineage>
        <taxon>Bacteria</taxon>
        <taxon>Bacillati</taxon>
        <taxon>Bacillota</taxon>
        <taxon>Negativicutes</taxon>
        <taxon>Selenomonadales</taxon>
        <taxon>Sporomusaceae</taxon>
        <taxon>Sporomusa</taxon>
    </lineage>
</organism>
<dbReference type="RefSeq" id="WP_021168032.1">
    <property type="nucleotide sequence ID" value="NZ_CTRP01000012.1"/>
</dbReference>
<reference evidence="7" key="1">
    <citation type="submission" date="2015-03" db="EMBL/GenBank/DDBJ databases">
        <authorList>
            <person name="Nijsse Bart"/>
        </authorList>
    </citation>
    <scope>NUCLEOTIDE SEQUENCE [LARGE SCALE GENOMIC DNA]</scope>
</reference>
<evidence type="ECO:0000256" key="3">
    <source>
        <dbReference type="ARBA" id="ARBA00022989"/>
    </source>
</evidence>
<dbReference type="Pfam" id="PF09685">
    <property type="entry name" value="MamF_MmsF"/>
    <property type="match status" value="1"/>
</dbReference>
<evidence type="ECO:0000256" key="4">
    <source>
        <dbReference type="ARBA" id="ARBA00023136"/>
    </source>
</evidence>
<dbReference type="EMBL" id="CTRP01000012">
    <property type="protein sequence ID" value="CQR73244.1"/>
    <property type="molecule type" value="Genomic_DNA"/>
</dbReference>
<evidence type="ECO:0000313" key="6">
    <source>
        <dbReference type="EMBL" id="CQR73244.1"/>
    </source>
</evidence>